<accession>A0A8S3Y0P8</accession>
<evidence type="ECO:0000256" key="1">
    <source>
        <dbReference type="SAM" id="Phobius"/>
    </source>
</evidence>
<keyword evidence="3" id="KW-1185">Reference proteome</keyword>
<dbReference type="Proteomes" id="UP000691718">
    <property type="component" value="Unassembled WGS sequence"/>
</dbReference>
<evidence type="ECO:0000313" key="2">
    <source>
        <dbReference type="EMBL" id="CAG5050533.1"/>
    </source>
</evidence>
<dbReference type="EMBL" id="CAJQZP010001486">
    <property type="protein sequence ID" value="CAG5050533.1"/>
    <property type="molecule type" value="Genomic_DNA"/>
</dbReference>
<keyword evidence="1" id="KW-0472">Membrane</keyword>
<comment type="caution">
    <text evidence="2">The sequence shown here is derived from an EMBL/GenBank/DDBJ whole genome shotgun (WGS) entry which is preliminary data.</text>
</comment>
<name>A0A8S3Y0P8_PARAO</name>
<organism evidence="2 3">
    <name type="scientific">Parnassius apollo</name>
    <name type="common">Apollo butterfly</name>
    <name type="synonym">Papilio apollo</name>
    <dbReference type="NCBI Taxonomy" id="110799"/>
    <lineage>
        <taxon>Eukaryota</taxon>
        <taxon>Metazoa</taxon>
        <taxon>Ecdysozoa</taxon>
        <taxon>Arthropoda</taxon>
        <taxon>Hexapoda</taxon>
        <taxon>Insecta</taxon>
        <taxon>Pterygota</taxon>
        <taxon>Neoptera</taxon>
        <taxon>Endopterygota</taxon>
        <taxon>Lepidoptera</taxon>
        <taxon>Glossata</taxon>
        <taxon>Ditrysia</taxon>
        <taxon>Papilionoidea</taxon>
        <taxon>Papilionidae</taxon>
        <taxon>Parnassiinae</taxon>
        <taxon>Parnassini</taxon>
        <taxon>Parnassius</taxon>
        <taxon>Parnassius</taxon>
    </lineage>
</organism>
<keyword evidence="1" id="KW-1133">Transmembrane helix</keyword>
<proteinExistence type="predicted"/>
<sequence length="490" mass="56419">MKGVTAILRNWPEYWWSSFKYLWMGLGMIAIIVLIVYNSVVAFSMLPPTYTKMLKSQNSYNSVDNILSEKLSTYGIYMHIFTKSEDKVNLDDFLPYIEIMCKKYKTFKFNLIVVTHETIKSLDYINDEINNDVALNMLWSDKSFDNDYKVIRSNLAISYVSLNKYLKNPMLQKISKSLSNEFIEFLVRAYSIWEKGGLAFNPIILTPKSPYPFYVEKIQNLLNIRKQELKTNKNLKHTKELRRPKKVLNNIRDIIDALDTDDRSSNNLQYNLTEVEDKFYKEIVNNTDVKVLFTNDSFSDILNLTSRVKNYKNKNPLVASGLIQREINNISDRNFDAESNSLDNLTVPHLLPMFLQYLLPKKESVEADKKSNIPINLKNYQPDIPLSKPNEISKGNSAAAFIKNKNRDLFENNETKSNSQDYETDAQLTVDLKGNLIASNTPCHALVGNFLSHAAYHNEEKTLTDFIITELTVFCKGVISSCKAVDVILS</sequence>
<feature type="transmembrane region" description="Helical" evidence="1">
    <location>
        <begin position="21"/>
        <end position="46"/>
    </location>
</feature>
<reference evidence="2" key="1">
    <citation type="submission" date="2021-04" db="EMBL/GenBank/DDBJ databases">
        <authorList>
            <person name="Tunstrom K."/>
        </authorList>
    </citation>
    <scope>NUCLEOTIDE SEQUENCE</scope>
</reference>
<gene>
    <name evidence="2" type="ORF">PAPOLLO_LOCUS24824</name>
</gene>
<protein>
    <submittedName>
        <fullName evidence="2">(apollo) hypothetical protein</fullName>
    </submittedName>
</protein>
<dbReference type="AlphaFoldDB" id="A0A8S3Y0P8"/>
<dbReference type="OrthoDB" id="7214977at2759"/>
<evidence type="ECO:0000313" key="3">
    <source>
        <dbReference type="Proteomes" id="UP000691718"/>
    </source>
</evidence>
<keyword evidence="1" id="KW-0812">Transmembrane</keyword>